<organism evidence="2 3">
    <name type="scientific">Anaeromicrobium sediminis</name>
    <dbReference type="NCBI Taxonomy" id="1478221"/>
    <lineage>
        <taxon>Bacteria</taxon>
        <taxon>Bacillati</taxon>
        <taxon>Bacillota</taxon>
        <taxon>Clostridia</taxon>
        <taxon>Peptostreptococcales</taxon>
        <taxon>Thermotaleaceae</taxon>
        <taxon>Anaeromicrobium</taxon>
    </lineage>
</organism>
<name>A0A267MD69_9FIRM</name>
<keyword evidence="2" id="KW-0808">Transferase</keyword>
<gene>
    <name evidence="2" type="ORF">CCE28_19115</name>
</gene>
<keyword evidence="3" id="KW-1185">Reference proteome</keyword>
<comment type="caution">
    <text evidence="2">The sequence shown here is derived from an EMBL/GenBank/DDBJ whole genome shotgun (WGS) entry which is preliminary data.</text>
</comment>
<evidence type="ECO:0000259" key="1">
    <source>
        <dbReference type="PROSITE" id="PS50206"/>
    </source>
</evidence>
<dbReference type="OrthoDB" id="9800872at2"/>
<dbReference type="InterPro" id="IPR001763">
    <property type="entry name" value="Rhodanese-like_dom"/>
</dbReference>
<feature type="domain" description="Rhodanese" evidence="1">
    <location>
        <begin position="72"/>
        <end position="174"/>
    </location>
</feature>
<accession>A0A267MD69</accession>
<dbReference type="Proteomes" id="UP000216024">
    <property type="component" value="Unassembled WGS sequence"/>
</dbReference>
<dbReference type="SUPFAM" id="SSF52821">
    <property type="entry name" value="Rhodanese/Cell cycle control phosphatase"/>
    <property type="match status" value="1"/>
</dbReference>
<dbReference type="Gene3D" id="3.40.250.10">
    <property type="entry name" value="Rhodanese-like domain"/>
    <property type="match status" value="1"/>
</dbReference>
<proteinExistence type="predicted"/>
<dbReference type="PROSITE" id="PS51257">
    <property type="entry name" value="PROKAR_LIPOPROTEIN"/>
    <property type="match status" value="1"/>
</dbReference>
<dbReference type="Pfam" id="PF00581">
    <property type="entry name" value="Rhodanese"/>
    <property type="match status" value="1"/>
</dbReference>
<dbReference type="EMBL" id="NIBG01000026">
    <property type="protein sequence ID" value="PAB57407.1"/>
    <property type="molecule type" value="Genomic_DNA"/>
</dbReference>
<dbReference type="RefSeq" id="WP_095135386.1">
    <property type="nucleotide sequence ID" value="NZ_NIBG01000026.1"/>
</dbReference>
<dbReference type="PROSITE" id="PS50206">
    <property type="entry name" value="RHODANESE_3"/>
    <property type="match status" value="1"/>
</dbReference>
<dbReference type="PANTHER" id="PTHR44086:SF13">
    <property type="entry name" value="THIOSULFATE SULFURTRANSFERASE PSPE"/>
    <property type="match status" value="1"/>
</dbReference>
<sequence>MNKRILGVILIVVLSLGTFVGCGTSSAAKKIGTAPDGNEVKIEAAAIKLAKGQKAGGYDLVSGEELKKWIDEGKDMVIIDTMPNDFYKKGHIPTALNGVMPKKSIDDATKEEKEAFIKLLGDDKEKTIVVYCGFTACGRSHVGAALAKSLGYKNVYRLPGGIIGWQDGKYEVEK</sequence>
<dbReference type="GO" id="GO:0004792">
    <property type="term" value="F:thiosulfate-cyanide sulfurtransferase activity"/>
    <property type="evidence" value="ECO:0007669"/>
    <property type="project" value="TreeGrafter"/>
</dbReference>
<dbReference type="InterPro" id="IPR036873">
    <property type="entry name" value="Rhodanese-like_dom_sf"/>
</dbReference>
<dbReference type="CDD" id="cd00158">
    <property type="entry name" value="RHOD"/>
    <property type="match status" value="1"/>
</dbReference>
<protein>
    <submittedName>
        <fullName evidence="2">Sulfurtransferase</fullName>
    </submittedName>
</protein>
<dbReference type="AlphaFoldDB" id="A0A267MD69"/>
<dbReference type="PANTHER" id="PTHR44086">
    <property type="entry name" value="THIOSULFATE SULFURTRANSFERASE RDL2, MITOCHONDRIAL-RELATED"/>
    <property type="match status" value="1"/>
</dbReference>
<reference evidence="2 3" key="1">
    <citation type="submission" date="2017-06" db="EMBL/GenBank/DDBJ databases">
        <title>Draft genome sequence of anaerobic fermentative bacterium Anaeromicrobium sediminis DY2726D isolated from West Pacific Ocean sediments.</title>
        <authorList>
            <person name="Zeng X."/>
        </authorList>
    </citation>
    <scope>NUCLEOTIDE SEQUENCE [LARGE SCALE GENOMIC DNA]</scope>
    <source>
        <strain evidence="2 3">DY2726D</strain>
    </source>
</reference>
<dbReference type="SMART" id="SM00450">
    <property type="entry name" value="RHOD"/>
    <property type="match status" value="1"/>
</dbReference>
<evidence type="ECO:0000313" key="3">
    <source>
        <dbReference type="Proteomes" id="UP000216024"/>
    </source>
</evidence>
<evidence type="ECO:0000313" key="2">
    <source>
        <dbReference type="EMBL" id="PAB57407.1"/>
    </source>
</evidence>